<protein>
    <submittedName>
        <fullName evidence="3">Chalcone isomerase-like</fullName>
    </submittedName>
</protein>
<gene>
    <name evidence="3" type="ORF">SAMN04489800_2230</name>
</gene>
<feature type="chain" id="PRO_5009777270" evidence="1">
    <location>
        <begin position="19"/>
        <end position="187"/>
    </location>
</feature>
<dbReference type="Pfam" id="PF16036">
    <property type="entry name" value="Chalcone_3"/>
    <property type="match status" value="1"/>
</dbReference>
<dbReference type="InterPro" id="IPR016087">
    <property type="entry name" value="Chalcone_isomerase"/>
</dbReference>
<reference evidence="3" key="1">
    <citation type="submission" date="2016-10" db="EMBL/GenBank/DDBJ databases">
        <authorList>
            <person name="Varghese N."/>
            <person name="Submissions S."/>
        </authorList>
    </citation>
    <scope>NUCLEOTIDE SEQUENCE [LARGE SCALE GENOMIC DNA]</scope>
    <source>
        <strain evidence="3">LMG 25555</strain>
    </source>
</reference>
<dbReference type="RefSeq" id="WP_048358698.1">
    <property type="nucleotide sequence ID" value="NZ_FNUD01000002.1"/>
</dbReference>
<comment type="caution">
    <text evidence="3">The sequence shown here is derived from an EMBL/GenBank/DDBJ whole genome shotgun (WGS) entry which is preliminary data.</text>
</comment>
<name>A0A0J6GG36_PSEDM</name>
<keyword evidence="4" id="KW-1185">Reference proteome</keyword>
<dbReference type="EMBL" id="FNUD01000002">
    <property type="protein sequence ID" value="SEE80135.1"/>
    <property type="molecule type" value="Genomic_DNA"/>
</dbReference>
<evidence type="ECO:0000313" key="3">
    <source>
        <dbReference type="EMBL" id="SEE80135.1"/>
    </source>
</evidence>
<evidence type="ECO:0000256" key="1">
    <source>
        <dbReference type="SAM" id="SignalP"/>
    </source>
</evidence>
<keyword evidence="1" id="KW-0732">Signal</keyword>
<dbReference type="PATRIC" id="fig|882211.3.peg.829"/>
<dbReference type="OrthoDB" id="270742at2"/>
<dbReference type="GO" id="GO:0016853">
    <property type="term" value="F:isomerase activity"/>
    <property type="evidence" value="ECO:0007669"/>
    <property type="project" value="UniProtKB-KW"/>
</dbReference>
<sequence>MRQMLIVLLLMYSATGQAAEPGPIKEANFPAQWREGTHVMERKGQIVLTYLWADIYAAALFTQPDVNPQQAFNEQRDLRLELFYLRDLDHADITKASDTILKRQQPATTLATLDAPLKKLQSSFGDIKRGDRYALDYNPRRGLNIERNGTVIFNSQNHELARAYLGIWLAPEGLPEKLRRDLLAQRP</sequence>
<evidence type="ECO:0000259" key="2">
    <source>
        <dbReference type="Pfam" id="PF16036"/>
    </source>
</evidence>
<feature type="domain" description="Chalcone isomerase" evidence="2">
    <location>
        <begin position="27"/>
        <end position="183"/>
    </location>
</feature>
<dbReference type="AlphaFoldDB" id="A0A0J6GG36"/>
<organism evidence="3 4">
    <name type="scientific">Pseudomonas deceptionensis</name>
    <dbReference type="NCBI Taxonomy" id="882211"/>
    <lineage>
        <taxon>Bacteria</taxon>
        <taxon>Pseudomonadati</taxon>
        <taxon>Pseudomonadota</taxon>
        <taxon>Gammaproteobacteria</taxon>
        <taxon>Pseudomonadales</taxon>
        <taxon>Pseudomonadaceae</taxon>
        <taxon>Pseudomonas</taxon>
    </lineage>
</organism>
<proteinExistence type="predicted"/>
<dbReference type="Proteomes" id="UP000183613">
    <property type="component" value="Unassembled WGS sequence"/>
</dbReference>
<dbReference type="Gene3D" id="3.50.70.10">
    <property type="match status" value="1"/>
</dbReference>
<evidence type="ECO:0000313" key="4">
    <source>
        <dbReference type="Proteomes" id="UP000183613"/>
    </source>
</evidence>
<dbReference type="InterPro" id="IPR016088">
    <property type="entry name" value="Chalcone_isomerase_3-sand"/>
</dbReference>
<accession>A0A0J6GG36</accession>
<feature type="signal peptide" evidence="1">
    <location>
        <begin position="1"/>
        <end position="18"/>
    </location>
</feature>